<evidence type="ECO:0000313" key="1">
    <source>
        <dbReference type="EMBL" id="ERJ76091.1"/>
    </source>
</evidence>
<sequence>MLIGVEAFFDKDSFRLDSKNYHRKKPTLNIRRRNKLSAIQPYEGE</sequence>
<protein>
    <submittedName>
        <fullName evidence="1">Uncharacterized protein</fullName>
    </submittedName>
</protein>
<evidence type="ECO:0000313" key="2">
    <source>
        <dbReference type="Proteomes" id="UP000016660"/>
    </source>
</evidence>
<accession>A0ABN0NRT9</accession>
<dbReference type="Proteomes" id="UP000016660">
    <property type="component" value="Unassembled WGS sequence"/>
</dbReference>
<gene>
    <name evidence="1" type="ORF">HMPREF0653_01588</name>
</gene>
<name>A0ABN0NRT9_9BACT</name>
<reference evidence="1 2" key="1">
    <citation type="submission" date="2013-06" db="EMBL/GenBank/DDBJ databases">
        <authorList>
            <person name="Weinstock G."/>
            <person name="Sodergren E."/>
            <person name="Lobos E.A."/>
            <person name="Fulton L."/>
            <person name="Fulton R."/>
            <person name="Courtney L."/>
            <person name="Fronick C."/>
            <person name="O'Laughlin M."/>
            <person name="Godfrey J."/>
            <person name="Wilson R.M."/>
            <person name="Miner T."/>
            <person name="Farmer C."/>
            <person name="Delehaunty K."/>
            <person name="Cordes M."/>
            <person name="Minx P."/>
            <person name="Tomlinson C."/>
            <person name="Chen J."/>
            <person name="Wollam A."/>
            <person name="Pepin K.H."/>
            <person name="Bhonagiri V."/>
            <person name="Zhang X."/>
            <person name="Warren W."/>
            <person name="Mitreva M."/>
            <person name="Mardis E.R."/>
            <person name="Wilson R.K."/>
        </authorList>
    </citation>
    <scope>NUCLEOTIDE SEQUENCE [LARGE SCALE GENOMIC DNA]</scope>
    <source>
        <strain evidence="1 2">ATCC 29426</strain>
    </source>
</reference>
<organism evidence="1 2">
    <name type="scientific">Prevotella disiens JCM 6334 = ATCC 29426</name>
    <dbReference type="NCBI Taxonomy" id="1235811"/>
    <lineage>
        <taxon>Bacteria</taxon>
        <taxon>Pseudomonadati</taxon>
        <taxon>Bacteroidota</taxon>
        <taxon>Bacteroidia</taxon>
        <taxon>Bacteroidales</taxon>
        <taxon>Prevotellaceae</taxon>
        <taxon>Prevotella</taxon>
    </lineage>
</organism>
<dbReference type="EMBL" id="AWUY01000145">
    <property type="protein sequence ID" value="ERJ76091.1"/>
    <property type="molecule type" value="Genomic_DNA"/>
</dbReference>
<comment type="caution">
    <text evidence="1">The sequence shown here is derived from an EMBL/GenBank/DDBJ whole genome shotgun (WGS) entry which is preliminary data.</text>
</comment>
<proteinExistence type="predicted"/>
<keyword evidence="2" id="KW-1185">Reference proteome</keyword>